<dbReference type="OrthoDB" id="4781at2759"/>
<evidence type="ECO:0000256" key="3">
    <source>
        <dbReference type="ARBA" id="ARBA00022729"/>
    </source>
</evidence>
<evidence type="ECO:0000259" key="8">
    <source>
        <dbReference type="PROSITE" id="PS51212"/>
    </source>
</evidence>
<keyword evidence="6" id="KW-0325">Glycoprotein</keyword>
<keyword evidence="5" id="KW-0472">Membrane</keyword>
<keyword evidence="2" id="KW-0812">Transmembrane</keyword>
<sequence>MDSHYTTSFLLKLWTIFLLVEVSGILANNYKHSYLGCYIDANGDRRLFNKHKEVIKNNSPKTCVELCKSRNYLYAGMQYGNECFCGNVTPPFKARADESECSTDCPGNKEEKCGAGWRTSAYKTGLTGTTTKEKLNYIGCYADFGSQEHRLFDKHTSDFHEGQTPHYCVGLCYSLGFGYAALQYNFQCFCGNNHPPSERLRSDDECDLECTGDKSEKCGGHWKLSVYSTSITDLPALGRYVGCYLDNVNNTRLLNGIKRDFTTTNTPQLCVNFCLSNNYRYAGLQYGRECFCGNDEIITELAPDFQCQLECPGDDTRICGGHWRLAVYQLAIEFKSPQYLGCFKDETNETRLFKGYKQNFYSSLTVQRCIDICRSKGFHYTGLQYRYECFCEDSKPSNSLEVNENNCLYPCSGDSSQMCGGDWRYSVHWNGLKNPLRNADNYIGCFRERNAPHQLLPLESVTFERSLTPQLCIEHCFRKGYPYSGTQISSVHFGTQIKSQCHCGDFKPSTEHKTDESQCSAACPGDQNKKCGGDWRISVYRTGIFRYNHTYAANGYLGCFHYDRRILSTYKVDLDNNNPQRCLGICKAIGYLFAGLKNGNECYCGNKAPPSASMGLERECTIPCSGDNSSTCGGDKAWSIYQLPEVKDFDIDERFGGDNGEGSQICKKSKTEKNGKEPICSGRIIFEDDFNELNLDTWQHSIRIPGSNFAYFSSDNKNSFVKNGILHVHPNILPDEKVTSGKLDLEGCTVMDQLECKREALYWNILPPIASAEISTRNSFSFKYGIIEIRAKLPVGDWLIPEIWLEPKTTAYGLGLRSGRIKIAAANGNEDLITSDGKDISVKYLDYGVTVGYDEKIIGRYVTELKAEGWNDDFHNYTLIWTPDDISLKIDNKPLTSIKPEKADQLCVLLGEREKCDIWAKGTKMAPFDKQFYLTLGLSAGGRRDFPDNCKTHGHDKPWKNTESKAMLNFYEDRNNWHSTWKRDAMDLKIDYIRVRAL</sequence>
<evidence type="ECO:0000313" key="10">
    <source>
        <dbReference type="EMBL" id="RZF41685.1"/>
    </source>
</evidence>
<dbReference type="Pfam" id="PF01822">
    <property type="entry name" value="WSC"/>
    <property type="match status" value="6"/>
</dbReference>
<dbReference type="EMBL" id="QKKF02016501">
    <property type="protein sequence ID" value="RZF41685.1"/>
    <property type="molecule type" value="Genomic_DNA"/>
</dbReference>
<dbReference type="PROSITE" id="PS51212">
    <property type="entry name" value="WSC"/>
    <property type="match status" value="6"/>
</dbReference>
<dbReference type="AlphaFoldDB" id="A0A482X6Z0"/>
<dbReference type="InterPro" id="IPR000757">
    <property type="entry name" value="Beta-glucanase-like"/>
</dbReference>
<feature type="domain" description="WSC" evidence="8">
    <location>
        <begin position="134"/>
        <end position="230"/>
    </location>
</feature>
<dbReference type="InterPro" id="IPR013320">
    <property type="entry name" value="ConA-like_dom_sf"/>
</dbReference>
<dbReference type="GO" id="GO:0004553">
    <property type="term" value="F:hydrolase activity, hydrolyzing O-glycosyl compounds"/>
    <property type="evidence" value="ECO:0007669"/>
    <property type="project" value="InterPro"/>
</dbReference>
<evidence type="ECO:0000256" key="1">
    <source>
        <dbReference type="ARBA" id="ARBA00004167"/>
    </source>
</evidence>
<feature type="domain" description="WSC" evidence="8">
    <location>
        <begin position="553"/>
        <end position="644"/>
    </location>
</feature>
<evidence type="ECO:0000256" key="5">
    <source>
        <dbReference type="ARBA" id="ARBA00023136"/>
    </source>
</evidence>
<feature type="domain" description="GH16" evidence="9">
    <location>
        <begin position="636"/>
        <end position="998"/>
    </location>
</feature>
<dbReference type="PANTHER" id="PTHR24269">
    <property type="entry name" value="KREMEN PROTEIN"/>
    <property type="match status" value="1"/>
</dbReference>
<keyword evidence="3 7" id="KW-0732">Signal</keyword>
<dbReference type="GO" id="GO:0005975">
    <property type="term" value="P:carbohydrate metabolic process"/>
    <property type="evidence" value="ECO:0007669"/>
    <property type="project" value="InterPro"/>
</dbReference>
<dbReference type="Proteomes" id="UP000291343">
    <property type="component" value="Unassembled WGS sequence"/>
</dbReference>
<feature type="domain" description="WSC" evidence="8">
    <location>
        <begin position="439"/>
        <end position="543"/>
    </location>
</feature>
<comment type="subcellular location">
    <subcellularLocation>
        <location evidence="1">Membrane</location>
        <topology evidence="1">Single-pass membrane protein</topology>
    </subcellularLocation>
</comment>
<dbReference type="STRING" id="195883.A0A482X6Z0"/>
<evidence type="ECO:0000259" key="9">
    <source>
        <dbReference type="PROSITE" id="PS51762"/>
    </source>
</evidence>
<feature type="domain" description="WSC" evidence="8">
    <location>
        <begin position="336"/>
        <end position="431"/>
    </location>
</feature>
<protein>
    <submittedName>
        <fullName evidence="10">Uncharacterized protein</fullName>
    </submittedName>
</protein>
<evidence type="ECO:0000256" key="4">
    <source>
        <dbReference type="ARBA" id="ARBA00022989"/>
    </source>
</evidence>
<proteinExistence type="predicted"/>
<feature type="signal peptide" evidence="7">
    <location>
        <begin position="1"/>
        <end position="27"/>
    </location>
</feature>
<keyword evidence="11" id="KW-1185">Reference proteome</keyword>
<dbReference type="PANTHER" id="PTHR24269:SF16">
    <property type="entry name" value="PROTEIN SLG1"/>
    <property type="match status" value="1"/>
</dbReference>
<gene>
    <name evidence="10" type="ORF">LSTR_LSTR011620</name>
</gene>
<dbReference type="PROSITE" id="PS51762">
    <property type="entry name" value="GH16_2"/>
    <property type="match status" value="1"/>
</dbReference>
<dbReference type="Gene3D" id="2.60.120.200">
    <property type="match status" value="1"/>
</dbReference>
<dbReference type="InterPro" id="IPR051836">
    <property type="entry name" value="Kremen_rcpt"/>
</dbReference>
<feature type="domain" description="WSC" evidence="8">
    <location>
        <begin position="31"/>
        <end position="125"/>
    </location>
</feature>
<dbReference type="SUPFAM" id="SSF49899">
    <property type="entry name" value="Concanavalin A-like lectins/glucanases"/>
    <property type="match status" value="1"/>
</dbReference>
<dbReference type="InterPro" id="IPR002889">
    <property type="entry name" value="WSC_carb-bd"/>
</dbReference>
<feature type="chain" id="PRO_5019728962" evidence="7">
    <location>
        <begin position="28"/>
        <end position="998"/>
    </location>
</feature>
<evidence type="ECO:0000256" key="7">
    <source>
        <dbReference type="SAM" id="SignalP"/>
    </source>
</evidence>
<dbReference type="InParanoid" id="A0A482X6Z0"/>
<organism evidence="10 11">
    <name type="scientific">Laodelphax striatellus</name>
    <name type="common">Small brown planthopper</name>
    <name type="synonym">Delphax striatella</name>
    <dbReference type="NCBI Taxonomy" id="195883"/>
    <lineage>
        <taxon>Eukaryota</taxon>
        <taxon>Metazoa</taxon>
        <taxon>Ecdysozoa</taxon>
        <taxon>Arthropoda</taxon>
        <taxon>Hexapoda</taxon>
        <taxon>Insecta</taxon>
        <taxon>Pterygota</taxon>
        <taxon>Neoptera</taxon>
        <taxon>Paraneoptera</taxon>
        <taxon>Hemiptera</taxon>
        <taxon>Auchenorrhyncha</taxon>
        <taxon>Fulgoroidea</taxon>
        <taxon>Delphacidae</taxon>
        <taxon>Criomorphinae</taxon>
        <taxon>Laodelphax</taxon>
    </lineage>
</organism>
<reference evidence="10 11" key="1">
    <citation type="journal article" date="2017" name="Gigascience">
        <title>Genome sequence of the small brown planthopper, Laodelphax striatellus.</title>
        <authorList>
            <person name="Zhu J."/>
            <person name="Jiang F."/>
            <person name="Wang X."/>
            <person name="Yang P."/>
            <person name="Bao Y."/>
            <person name="Zhao W."/>
            <person name="Wang W."/>
            <person name="Lu H."/>
            <person name="Wang Q."/>
            <person name="Cui N."/>
            <person name="Li J."/>
            <person name="Chen X."/>
            <person name="Luo L."/>
            <person name="Yu J."/>
            <person name="Kang L."/>
            <person name="Cui F."/>
        </authorList>
    </citation>
    <scope>NUCLEOTIDE SEQUENCE [LARGE SCALE GENOMIC DNA]</scope>
    <source>
        <strain evidence="10">Lst14</strain>
    </source>
</reference>
<comment type="caution">
    <text evidence="10">The sequence shown here is derived from an EMBL/GenBank/DDBJ whole genome shotgun (WGS) entry which is preliminary data.</text>
</comment>
<name>A0A482X6Z0_LAOST</name>
<evidence type="ECO:0000256" key="6">
    <source>
        <dbReference type="ARBA" id="ARBA00023180"/>
    </source>
</evidence>
<dbReference type="GO" id="GO:0005886">
    <property type="term" value="C:plasma membrane"/>
    <property type="evidence" value="ECO:0007669"/>
    <property type="project" value="TreeGrafter"/>
</dbReference>
<evidence type="ECO:0000256" key="2">
    <source>
        <dbReference type="ARBA" id="ARBA00022692"/>
    </source>
</evidence>
<dbReference type="SMART" id="SM00321">
    <property type="entry name" value="WSC"/>
    <property type="match status" value="6"/>
</dbReference>
<evidence type="ECO:0000313" key="11">
    <source>
        <dbReference type="Proteomes" id="UP000291343"/>
    </source>
</evidence>
<feature type="domain" description="WSC" evidence="8">
    <location>
        <begin position="237"/>
        <end position="331"/>
    </location>
</feature>
<keyword evidence="4" id="KW-1133">Transmembrane helix</keyword>
<accession>A0A482X6Z0</accession>